<feature type="domain" description="Gfo/Idh/MocA-like oxidoreductase N-terminal" evidence="1">
    <location>
        <begin position="80"/>
        <end position="210"/>
    </location>
</feature>
<dbReference type="OrthoDB" id="64915at2759"/>
<name>V2WQ66_MONRO</name>
<dbReference type="EMBL" id="AWSO01001465">
    <property type="protein sequence ID" value="ESK83712.1"/>
    <property type="molecule type" value="Genomic_DNA"/>
</dbReference>
<dbReference type="AlphaFoldDB" id="V2WQ66"/>
<organism evidence="3 4">
    <name type="scientific">Moniliophthora roreri (strain MCA 2997)</name>
    <name type="common">Cocoa frosty pod rot fungus</name>
    <name type="synonym">Crinipellis roreri</name>
    <dbReference type="NCBI Taxonomy" id="1381753"/>
    <lineage>
        <taxon>Eukaryota</taxon>
        <taxon>Fungi</taxon>
        <taxon>Dikarya</taxon>
        <taxon>Basidiomycota</taxon>
        <taxon>Agaricomycotina</taxon>
        <taxon>Agaricomycetes</taxon>
        <taxon>Agaricomycetidae</taxon>
        <taxon>Agaricales</taxon>
        <taxon>Marasmiineae</taxon>
        <taxon>Marasmiaceae</taxon>
        <taxon>Moniliophthora</taxon>
    </lineage>
</organism>
<dbReference type="SUPFAM" id="SSF55347">
    <property type="entry name" value="Glyceraldehyde-3-phosphate dehydrogenase-like, C-terminal domain"/>
    <property type="match status" value="1"/>
</dbReference>
<feature type="domain" description="Gal80p-like C-terminal" evidence="2">
    <location>
        <begin position="217"/>
        <end position="366"/>
    </location>
</feature>
<dbReference type="InterPro" id="IPR036291">
    <property type="entry name" value="NAD(P)-bd_dom_sf"/>
</dbReference>
<dbReference type="InterPro" id="IPR000683">
    <property type="entry name" value="Gfo/Idh/MocA-like_OxRdtase_N"/>
</dbReference>
<dbReference type="Pfam" id="PF22685">
    <property type="entry name" value="Gal80p_C-like"/>
    <property type="match status" value="1"/>
</dbReference>
<comment type="caution">
    <text evidence="3">The sequence shown here is derived from an EMBL/GenBank/DDBJ whole genome shotgun (WGS) entry which is preliminary data.</text>
</comment>
<dbReference type="InterPro" id="IPR055080">
    <property type="entry name" value="Gal80p-like_C"/>
</dbReference>
<evidence type="ECO:0000313" key="3">
    <source>
        <dbReference type="EMBL" id="ESK83712.1"/>
    </source>
</evidence>
<dbReference type="Gene3D" id="3.30.360.10">
    <property type="entry name" value="Dihydrodipicolinate Reductase, domain 2"/>
    <property type="match status" value="1"/>
</dbReference>
<dbReference type="SUPFAM" id="SSF51735">
    <property type="entry name" value="NAD(P)-binding Rossmann-fold domains"/>
    <property type="match status" value="1"/>
</dbReference>
<sequence>MRKNVQLDLQGKPVLGKLQITLVAVYNEIPSHSPAYALSVNPVQAFSMTCSLNIADIAGMPGELGCDSQQTAPHNMSPIRLGFVGLSANGWAASTIVPPLLEDPLSSKYTITAVSTTNPTSAAASAEKYGKVLSVPVKGYHGSTEGIAKDPNVDMVAISVRTPGHVEAALPVLQAKKDLFIEWPAGKKLAGTTEIAEAARKNGVRTLVGFQTRQAAYVRKIKEILDSGVLGRIVSTSLVTCMCFPGVRGPETLEAYSYIIDAANGATIVDIDGGHLVDVLHYLFGPIASITSYLSNQYPTTQMFDASGKAVGEPVPQSDIHQAVFGGQFGNKDGTVLSVSIRNVLSEHSAGLFWVIDGEKGAIKIRAEGEKHRSFMKSEPELWLNGDKIDVETDSEAQRAARYWQTFADGREGEYATIEDALQTKKVVDAIFTSNREGRRVDLL</sequence>
<dbReference type="Pfam" id="PF01408">
    <property type="entry name" value="GFO_IDH_MocA"/>
    <property type="match status" value="1"/>
</dbReference>
<dbReference type="PANTHER" id="PTHR43708:SF1">
    <property type="entry name" value="GALACTOSE_LACTOSE METABOLISM REGULATORY PROTEIN GAL80"/>
    <property type="match status" value="1"/>
</dbReference>
<evidence type="ECO:0000259" key="1">
    <source>
        <dbReference type="Pfam" id="PF01408"/>
    </source>
</evidence>
<dbReference type="HOGENOM" id="CLU_023194_25_2_1"/>
<dbReference type="KEGG" id="mrr:Moror_2122"/>
<keyword evidence="4" id="KW-1185">Reference proteome</keyword>
<dbReference type="Proteomes" id="UP000017559">
    <property type="component" value="Unassembled WGS sequence"/>
</dbReference>
<dbReference type="Gene3D" id="3.40.50.720">
    <property type="entry name" value="NAD(P)-binding Rossmann-like Domain"/>
    <property type="match status" value="1"/>
</dbReference>
<reference evidence="3 4" key="1">
    <citation type="journal article" date="2014" name="BMC Genomics">
        <title>Genome and secretome analysis of the hemibiotrophic fungal pathogen, Moniliophthora roreri, which causes frosty pod rot disease of cacao: mechanisms of the biotrophic and necrotrophic phases.</title>
        <authorList>
            <person name="Meinhardt L.W."/>
            <person name="Costa G.G.L."/>
            <person name="Thomazella D.P.T."/>
            <person name="Teixeira P.J.P.L."/>
            <person name="Carazzolle M.F."/>
            <person name="Schuster S.C."/>
            <person name="Carlson J.E."/>
            <person name="Guiltinan M.J."/>
            <person name="Mieczkowski P."/>
            <person name="Farmer A."/>
            <person name="Ramaraj T."/>
            <person name="Crozier J."/>
            <person name="Davis R.E."/>
            <person name="Shao J."/>
            <person name="Melnick R.L."/>
            <person name="Pereira G.A.G."/>
            <person name="Bailey B.A."/>
        </authorList>
    </citation>
    <scope>NUCLEOTIDE SEQUENCE [LARGE SCALE GENOMIC DNA]</scope>
    <source>
        <strain evidence="3 4">MCA 2997</strain>
    </source>
</reference>
<evidence type="ECO:0000313" key="4">
    <source>
        <dbReference type="Proteomes" id="UP000017559"/>
    </source>
</evidence>
<protein>
    <submittedName>
        <fullName evidence="3">Dimeric dihydrodiol</fullName>
    </submittedName>
</protein>
<gene>
    <name evidence="3" type="ORF">Moror_2122</name>
</gene>
<accession>V2WQ66</accession>
<dbReference type="InterPro" id="IPR051317">
    <property type="entry name" value="Gfo/Idh/MocA_oxidoreduct"/>
</dbReference>
<dbReference type="STRING" id="1381753.V2WQ66"/>
<proteinExistence type="predicted"/>
<dbReference type="PANTHER" id="PTHR43708">
    <property type="entry name" value="CONSERVED EXPRESSED OXIDOREDUCTASE (EUROFUNG)"/>
    <property type="match status" value="1"/>
</dbReference>
<dbReference type="GO" id="GO:0000166">
    <property type="term" value="F:nucleotide binding"/>
    <property type="evidence" value="ECO:0007669"/>
    <property type="project" value="InterPro"/>
</dbReference>
<evidence type="ECO:0000259" key="2">
    <source>
        <dbReference type="Pfam" id="PF22685"/>
    </source>
</evidence>